<keyword evidence="2" id="KW-1185">Reference proteome</keyword>
<name>A0A8C7BRM4_NEOVI</name>
<protein>
    <submittedName>
        <fullName evidence="1">Uncharacterized protein</fullName>
    </submittedName>
</protein>
<evidence type="ECO:0000313" key="1">
    <source>
        <dbReference type="Ensembl" id="ENSNVIP00000024459.1"/>
    </source>
</evidence>
<sequence>MVGPVRHKKPITHSWRILTAVMTVSATAPLNKKPRTTPKELKLETRKSKLKNLQKEDILVQEKTPKKKRMILHHGKK</sequence>
<accession>A0A8C7BRM4</accession>
<evidence type="ECO:0000313" key="2">
    <source>
        <dbReference type="Proteomes" id="UP000694425"/>
    </source>
</evidence>
<proteinExistence type="predicted"/>
<dbReference type="GeneTree" id="ENSGT00940000170957"/>
<dbReference type="Proteomes" id="UP000694425">
    <property type="component" value="Unplaced"/>
</dbReference>
<reference evidence="1" key="2">
    <citation type="submission" date="2025-09" db="UniProtKB">
        <authorList>
            <consortium name="Ensembl"/>
        </authorList>
    </citation>
    <scope>IDENTIFICATION</scope>
</reference>
<reference evidence="1" key="1">
    <citation type="submission" date="2025-08" db="UniProtKB">
        <authorList>
            <consortium name="Ensembl"/>
        </authorList>
    </citation>
    <scope>IDENTIFICATION</scope>
</reference>
<dbReference type="AlphaFoldDB" id="A0A8C7BRM4"/>
<dbReference type="Ensembl" id="ENSNVIT00000028378.1">
    <property type="protein sequence ID" value="ENSNVIP00000024459.1"/>
    <property type="gene ID" value="ENSNVIG00000018948.1"/>
</dbReference>
<organism evidence="1 2">
    <name type="scientific">Neovison vison</name>
    <name type="common">American mink</name>
    <name type="synonym">Mustela vison</name>
    <dbReference type="NCBI Taxonomy" id="452646"/>
    <lineage>
        <taxon>Eukaryota</taxon>
        <taxon>Metazoa</taxon>
        <taxon>Chordata</taxon>
        <taxon>Craniata</taxon>
        <taxon>Vertebrata</taxon>
        <taxon>Euteleostomi</taxon>
        <taxon>Mammalia</taxon>
        <taxon>Eutheria</taxon>
        <taxon>Laurasiatheria</taxon>
        <taxon>Carnivora</taxon>
        <taxon>Caniformia</taxon>
        <taxon>Musteloidea</taxon>
        <taxon>Mustelidae</taxon>
        <taxon>Mustelinae</taxon>
        <taxon>Neogale</taxon>
    </lineage>
</organism>